<dbReference type="GO" id="GO:0005634">
    <property type="term" value="C:nucleus"/>
    <property type="evidence" value="ECO:0007669"/>
    <property type="project" value="UniProtKB-SubCell"/>
</dbReference>
<dbReference type="PANTHER" id="PTHR11139">
    <property type="entry name" value="ATAXIA TELANGIECTASIA MUTATED ATM -RELATED"/>
    <property type="match status" value="1"/>
</dbReference>
<dbReference type="GO" id="GO:0000723">
    <property type="term" value="P:telomere maintenance"/>
    <property type="evidence" value="ECO:0007669"/>
    <property type="project" value="TreeGrafter"/>
</dbReference>
<reference evidence="16" key="2">
    <citation type="journal article" date="2023" name="Infect Dis Poverty">
        <title>Chromosome-scale genome of the human blood fluke Schistosoma mekongi and its implications for public health.</title>
        <authorList>
            <person name="Zhou M."/>
            <person name="Xu L."/>
            <person name="Xu D."/>
            <person name="Chen W."/>
            <person name="Khan J."/>
            <person name="Hu Y."/>
            <person name="Huang H."/>
            <person name="Wei H."/>
            <person name="Zhang Y."/>
            <person name="Chusongsang P."/>
            <person name="Tanasarnprasert K."/>
            <person name="Hu X."/>
            <person name="Limpanont Y."/>
            <person name="Lv Z."/>
        </authorList>
    </citation>
    <scope>NUCLEOTIDE SEQUENCE</scope>
    <source>
        <strain evidence="16">LV_2022a</strain>
    </source>
</reference>
<dbReference type="GO" id="GO:0005524">
    <property type="term" value="F:ATP binding"/>
    <property type="evidence" value="ECO:0007669"/>
    <property type="project" value="UniProtKB-KW"/>
</dbReference>
<dbReference type="EC" id="2.7.11.1" evidence="3"/>
<dbReference type="SUPFAM" id="SSF56112">
    <property type="entry name" value="Protein kinase-like (PK-like)"/>
    <property type="match status" value="1"/>
</dbReference>
<dbReference type="InterPro" id="IPR050517">
    <property type="entry name" value="DDR_Repair_Kinase"/>
</dbReference>
<dbReference type="PROSITE" id="PS51189">
    <property type="entry name" value="FAT"/>
    <property type="match status" value="1"/>
</dbReference>
<dbReference type="CDD" id="cd00892">
    <property type="entry name" value="PIKKc_ATR"/>
    <property type="match status" value="1"/>
</dbReference>
<dbReference type="GO" id="GO:0004674">
    <property type="term" value="F:protein serine/threonine kinase activity"/>
    <property type="evidence" value="ECO:0007669"/>
    <property type="project" value="UniProtKB-KW"/>
</dbReference>
<dbReference type="Pfam" id="PF23593">
    <property type="entry name" value="HEAT_ATR"/>
    <property type="match status" value="1"/>
</dbReference>
<dbReference type="Pfam" id="PF25030">
    <property type="entry name" value="M-HEAT_ATR"/>
    <property type="match status" value="1"/>
</dbReference>
<dbReference type="InterPro" id="IPR003151">
    <property type="entry name" value="PIK-rel_kinase_FAT"/>
</dbReference>
<dbReference type="GO" id="GO:0005694">
    <property type="term" value="C:chromosome"/>
    <property type="evidence" value="ECO:0007669"/>
    <property type="project" value="TreeGrafter"/>
</dbReference>
<gene>
    <name evidence="16" type="ORF">MN116_002008</name>
</gene>
<dbReference type="InterPro" id="IPR000403">
    <property type="entry name" value="PI3/4_kinase_cat_dom"/>
</dbReference>
<dbReference type="PROSITE" id="PS51190">
    <property type="entry name" value="FATC"/>
    <property type="match status" value="1"/>
</dbReference>
<evidence type="ECO:0000256" key="11">
    <source>
        <dbReference type="ARBA" id="ARBA00023242"/>
    </source>
</evidence>
<keyword evidence="17" id="KW-1185">Reference proteome</keyword>
<keyword evidence="11" id="KW-0539">Nucleus</keyword>
<dbReference type="SMART" id="SM00146">
    <property type="entry name" value="PI3Kc"/>
    <property type="match status" value="1"/>
</dbReference>
<evidence type="ECO:0000313" key="16">
    <source>
        <dbReference type="EMBL" id="KAK4474899.1"/>
    </source>
</evidence>
<dbReference type="Pfam" id="PF02260">
    <property type="entry name" value="FATC"/>
    <property type="match status" value="1"/>
</dbReference>
<dbReference type="InterPro" id="IPR012993">
    <property type="entry name" value="UME"/>
</dbReference>
<evidence type="ECO:0000256" key="4">
    <source>
        <dbReference type="ARBA" id="ARBA00022527"/>
    </source>
</evidence>
<dbReference type="EMBL" id="JALJAT010000001">
    <property type="protein sequence ID" value="KAK4474899.1"/>
    <property type="molecule type" value="Genomic_DNA"/>
</dbReference>
<evidence type="ECO:0000256" key="10">
    <source>
        <dbReference type="ARBA" id="ARBA00023204"/>
    </source>
</evidence>
<evidence type="ECO:0000256" key="2">
    <source>
        <dbReference type="ARBA" id="ARBA00010769"/>
    </source>
</evidence>
<dbReference type="PROSITE" id="PS00916">
    <property type="entry name" value="PI3_4_KINASE_2"/>
    <property type="match status" value="1"/>
</dbReference>
<dbReference type="InterPro" id="IPR011009">
    <property type="entry name" value="Kinase-like_dom_sf"/>
</dbReference>
<evidence type="ECO:0000313" key="17">
    <source>
        <dbReference type="Proteomes" id="UP001292079"/>
    </source>
</evidence>
<dbReference type="GO" id="GO:0006281">
    <property type="term" value="P:DNA repair"/>
    <property type="evidence" value="ECO:0007669"/>
    <property type="project" value="UniProtKB-KW"/>
</dbReference>
<evidence type="ECO:0000256" key="8">
    <source>
        <dbReference type="ARBA" id="ARBA00022777"/>
    </source>
</evidence>
<evidence type="ECO:0000256" key="9">
    <source>
        <dbReference type="ARBA" id="ARBA00022840"/>
    </source>
</evidence>
<evidence type="ECO:0000256" key="6">
    <source>
        <dbReference type="ARBA" id="ARBA00022741"/>
    </source>
</evidence>
<keyword evidence="8" id="KW-0418">Kinase</keyword>
<dbReference type="InterPro" id="IPR056802">
    <property type="entry name" value="ATR-like_M-HEAT"/>
</dbReference>
<keyword evidence="9" id="KW-0067">ATP-binding</keyword>
<evidence type="ECO:0000256" key="3">
    <source>
        <dbReference type="ARBA" id="ARBA00012513"/>
    </source>
</evidence>
<comment type="similarity">
    <text evidence="2">Belongs to the PI3/PI4-kinase family. ATM subfamily.</text>
</comment>
<evidence type="ECO:0000256" key="7">
    <source>
        <dbReference type="ARBA" id="ARBA00022763"/>
    </source>
</evidence>
<dbReference type="InterPro" id="IPR018936">
    <property type="entry name" value="PI3/4_kinase_CS"/>
</dbReference>
<protein>
    <recommendedName>
        <fullName evidence="12">Serine/threonine-protein kinase ATR</fullName>
        <ecNumber evidence="3">2.7.11.1</ecNumber>
    </recommendedName>
</protein>
<comment type="subcellular location">
    <subcellularLocation>
        <location evidence="1">Nucleus</location>
    </subcellularLocation>
</comment>
<feature type="domain" description="PI3K/PI4K catalytic" evidence="13">
    <location>
        <begin position="2566"/>
        <end position="2879"/>
    </location>
</feature>
<feature type="domain" description="FATC" evidence="15">
    <location>
        <begin position="2903"/>
        <end position="2935"/>
    </location>
</feature>
<dbReference type="PANTHER" id="PTHR11139:SF69">
    <property type="entry name" value="SERINE_THREONINE-PROTEIN KINASE ATR"/>
    <property type="match status" value="1"/>
</dbReference>
<keyword evidence="7" id="KW-0227">DNA damage</keyword>
<dbReference type="Pfam" id="PF00454">
    <property type="entry name" value="PI3_PI4_kinase"/>
    <property type="match status" value="1"/>
</dbReference>
<dbReference type="Pfam" id="PF08064">
    <property type="entry name" value="UME"/>
    <property type="match status" value="1"/>
</dbReference>
<dbReference type="Gene3D" id="1.10.1070.11">
    <property type="entry name" value="Phosphatidylinositol 3-/4-kinase, catalytic domain"/>
    <property type="match status" value="1"/>
</dbReference>
<keyword evidence="6" id="KW-0547">Nucleotide-binding</keyword>
<evidence type="ECO:0000259" key="14">
    <source>
        <dbReference type="PROSITE" id="PS51189"/>
    </source>
</evidence>
<comment type="caution">
    <text evidence="16">The sequence shown here is derived from an EMBL/GenBank/DDBJ whole genome shotgun (WGS) entry which is preliminary data.</text>
</comment>
<dbReference type="SMART" id="SM00802">
    <property type="entry name" value="UME"/>
    <property type="match status" value="1"/>
</dbReference>
<accession>A0AAE1ZKA2</accession>
<evidence type="ECO:0000256" key="1">
    <source>
        <dbReference type="ARBA" id="ARBA00004123"/>
    </source>
</evidence>
<feature type="domain" description="FAT" evidence="14">
    <location>
        <begin position="1735"/>
        <end position="2449"/>
    </location>
</feature>
<evidence type="ECO:0000259" key="13">
    <source>
        <dbReference type="PROSITE" id="PS50290"/>
    </source>
</evidence>
<dbReference type="InterPro" id="IPR003152">
    <property type="entry name" value="FATC_dom"/>
</dbReference>
<reference evidence="16" key="1">
    <citation type="submission" date="2022-04" db="EMBL/GenBank/DDBJ databases">
        <authorList>
            <person name="Xu L."/>
            <person name="Lv Z."/>
        </authorList>
    </citation>
    <scope>NUCLEOTIDE SEQUENCE</scope>
    <source>
        <strain evidence="16">LV_2022a</strain>
    </source>
</reference>
<name>A0AAE1ZKA2_SCHME</name>
<dbReference type="SMART" id="SM01343">
    <property type="entry name" value="FATC"/>
    <property type="match status" value="1"/>
</dbReference>
<sequence length="2935" mass="335050">MSDFITPPWLRGFPMENVERYDAHDIVKFIYCILDEIVRSIDRLGESQVTDLLPLLSRVESTFKYRHYQLSQVLTPVLLNDFSTWCIYRLLVIACRPQFTYHLQVVGDVMLSLMLLLERHHLNVYLKHAVHLVSVLNDILNCMRLYDQRGSSDFSWVLKVPFSSGATVVPEVNKVMFHLLFLVYLFLLQSNEPKFHCSPIELTTLREAYRLVSILSYTLGPLIASFHSYLPSVVQHTFRTLCTALELTDLHGKQKALDAIYQGTDALISLVSEPVYRSMTFRHIYAASGLALTFLSSWHEGTMNLPSDLLVMDDCSNLENTTSLCLRLLSMIEYRITKLNQPICECSHQKLLNKICFRILKSDWIKKTNHRDLKHALIDFSLHFLPTYLMPNKNGLHCLLPFISNVDEDVSRFFKGDEYLYDPMSFIIPIEMFSIQYQSIISNILSSCDINHVKEFLEALMIKNPVCDNFKQETIKEWIIFTRIWGSLSNFQNRMELEDLIQKLSNQAFHIVFDYLTKSIHFTLAATVIDAEKLIIIYIGLRLLSNAVIIIQDFSHYDISVLHSLITWLKNLKSQVKCNEKYWIYICGPTLSLLCALMFWFSTVNVISAEELSDILVDYVMSYIALDREHITIWLYHLFDKMPKSSDGNFGLAVKQFVFLKLFKQLKINQSVTKLTILLLCRLSASILCTSNDCPTESSLYCTNNSQNRSDFSNMSTEHNIGNLENLSLFIHIEFLSFLFEESKTEEVIHTLINDFAVYLASHIKWSFLSTDQIRIYFILIIKNLCRFAPPIVRKIFAVASNNLSKINLSSWLTVHKSVMELLSSQSDEKSNDLSTITLPEYHTMIYGALGCCLAGRYADFMFNQKLQFVNYEFFYGRMSSETLGSSSSCVSSTQVIDLVVATLSTLCRLGLAYQYSHALFGTVYTQIQDLISLLHLPPTQVLRLSDHQLAQVVVEHMDQSLSQAIESLSRLFRVEKKILLKELITALFIALVIRGNQESHLRIRQLISEVPYLNNKQDYVAKIVQLCVLPETLVYIFTCTSKDDQAVHLAFLETHLDMSIERIARLNDISRLMHQFILRLHPYRVGACLGLRWISSIILPQCVSQVSNRTLVSGRNFVLADFLGHYVCGILAFFDNMLLNDDVILEHRWSALRSLVVFIKLLGSNHVTRMRAKFMANLKICMRYNTPPCGKIVVKAWRSFIRMLEPDSLEELLPDLGATLVGLLSIDADQVVDLFHYFFLEKREQLGNRLSCLFFLPRLPALLTCQQILDDLCPWRASCFINEANNIETAVHQPLTAWLLALTHSSRSVRRLALTSEVNFGTNDQLGKVFQSKLWGLPSLIDRSVSSTKGSDIRSVTTDTTHSVDSSPGISFRGNTSLLSDIIASLLGGLTRDTDEKMRLLYAQWLGNLGAIDPCKLYLSNGEVRSCQNVNESVTFVNDRRFPFHVLSELARIYLRAASPRQLDSAAFAVQELLKLFRVPDVGKSNTLSFSATQDYIDDSLRVFFSGSELWNLFPEHLRDLFSPLLTSRYVVESFINWSSIRIPIITSQVDLTYESWIRLWSGSLSSHIKSPLVYNIFQFCEPIVKADAAFARLMLEHSALQVLLDDSQNGISALNSEILSVFSEVTESMPENGNYFEFDRLLKDLYLCDNPRSSHRPWRPWFPLAVQTIFGLMDYLRHWLRVQQVYQNAKSAEKTTTSVHDALKDANTPHHDMASSEGIERVSSFLSNIPNLMQAKASLRCGSFTRALLHWELAYGEDTIAQQSAYVTGTSVCRCNIDHTLRFTKVSSDQVETNYILPSDKQFMLQCPSQFGKTGLTTMIGLLDTYASLHDTDGLAGVLSVTQLLFTAFEQEVFKERRDESKSCNTSVVSSTDTTQRFSLLRALELENEGQLDMAAAAYEHSLATPESNYRCSHRQQSTKNIRDNQHLLMYSGLFRCELPDPARLHGLVERAGALVRKSKCHSNEFGNTANWADCLNAYRAEAAWRLGDWDTLQETTNMNLECPWSIGLGRLFLTMKDKRISDWSKILARLRIDQVTELGAAALEGPGGYTRAYDTIVRLSSLSDIELISSLGDIIINEVQNLASCQSAERNYLSKTIETTLKLLETRIHVSRPTFHTLEPVLAIQHAALQLITCSLSSLKTNVYQMANQEILNSAVSRLQIALGYNWLERAKLARKSGQFMAAYTCVLRAEDFGIPDALIERAKLLWQTDKREAAQACLDKGIPDVYGCSIANAYNKPSTGNIEVSTEYRTISAQQALLLRTRYCEETNRYDFETTVKLYEQVCSFNSGCEEAHFRLARYVDRARTQAVGSKQQNALIKVALKHYGLALSCGSQFIYQSMPRLLTLWLDYGQDSVRSSYESNKPPKHIEENNSHTEQKVFNEVQELMRQNCQRIPVYQFYTALSQLLSRVCHEIPTVVTTLIELVVRIFEAYPLQTMWFLIPLNDSAVRQRRDRCQQIFNMIKTKQSHLSKFIADSIALCNHLKTICGLFMTTDRQELRNFSLRQTVRPITRLIESSDFSRILVPIHRQLVPNHLLPNATSEQIACHWPFAEQPDRLVCLAHIEDTVEILGSQTRPKKMAWVGSDGRQYIIVAKPNDDLRKDSRLMELNEMINKFLVINENTRQRALRIRTYAVIPLSEKGGLIEWVRNTQPFRSIITRLYSDIGKPINWAANMSRVIPLILLLYRVKRDKYLNKWLPMFPLIFHNWFLNTFCNPSSWYSARECYARTCAVMSMVGYVLGLGDRHTENILFDSTSGDLVHVDFSCVFNNGLTLPWPERVPFRLTRNMVHAMGPTGYEGTFRRCSEAVMRLLRHEIDPLLAVFRPIYFDAIVEQSGNMRSSAILGGECGGRTRRGGSTSDSGASDLNLAERATRAATEKLARMEDRLKGKITEHDGFSQILPMSVEGQVDTLIKEATDVDRLCQMYKGWMPFL</sequence>
<dbReference type="InterPro" id="IPR057564">
    <property type="entry name" value="HEAT_ATR"/>
</dbReference>
<dbReference type="Pfam" id="PF02259">
    <property type="entry name" value="FAT"/>
    <property type="match status" value="1"/>
</dbReference>
<evidence type="ECO:0000256" key="12">
    <source>
        <dbReference type="ARBA" id="ARBA00024420"/>
    </source>
</evidence>
<dbReference type="InterPro" id="IPR036940">
    <property type="entry name" value="PI3/4_kinase_cat_sf"/>
</dbReference>
<keyword evidence="5" id="KW-0808">Transferase</keyword>
<organism evidence="16 17">
    <name type="scientific">Schistosoma mekongi</name>
    <name type="common">Parasitic worm</name>
    <dbReference type="NCBI Taxonomy" id="38744"/>
    <lineage>
        <taxon>Eukaryota</taxon>
        <taxon>Metazoa</taxon>
        <taxon>Spiralia</taxon>
        <taxon>Lophotrochozoa</taxon>
        <taxon>Platyhelminthes</taxon>
        <taxon>Trematoda</taxon>
        <taxon>Digenea</taxon>
        <taxon>Strigeidida</taxon>
        <taxon>Schistosomatoidea</taxon>
        <taxon>Schistosomatidae</taxon>
        <taxon>Schistosoma</taxon>
    </lineage>
</organism>
<keyword evidence="4" id="KW-0723">Serine/threonine-protein kinase</keyword>
<dbReference type="PROSITE" id="PS50290">
    <property type="entry name" value="PI3_4_KINASE_3"/>
    <property type="match status" value="1"/>
</dbReference>
<evidence type="ECO:0000256" key="5">
    <source>
        <dbReference type="ARBA" id="ARBA00022679"/>
    </source>
</evidence>
<dbReference type="GO" id="GO:0000077">
    <property type="term" value="P:DNA damage checkpoint signaling"/>
    <property type="evidence" value="ECO:0007669"/>
    <property type="project" value="TreeGrafter"/>
</dbReference>
<dbReference type="Proteomes" id="UP001292079">
    <property type="component" value="Unassembled WGS sequence"/>
</dbReference>
<keyword evidence="10" id="KW-0234">DNA repair</keyword>
<proteinExistence type="inferred from homology"/>
<dbReference type="InterPro" id="IPR014009">
    <property type="entry name" value="PIK_FAT"/>
</dbReference>
<evidence type="ECO:0000259" key="15">
    <source>
        <dbReference type="PROSITE" id="PS51190"/>
    </source>
</evidence>
<dbReference type="Gene3D" id="3.30.1010.10">
    <property type="entry name" value="Phosphatidylinositol 3-kinase Catalytic Subunit, Chain A, domain 4"/>
    <property type="match status" value="1"/>
</dbReference>